<protein>
    <submittedName>
        <fullName evidence="2">Secretory carrier-associated membrane protein 1</fullName>
    </submittedName>
</protein>
<accession>A0AC55CRQ7</accession>
<dbReference type="RefSeq" id="XP_045141148.1">
    <property type="nucleotide sequence ID" value="XM_045285213.1"/>
</dbReference>
<evidence type="ECO:0000313" key="2">
    <source>
        <dbReference type="RefSeq" id="XP_045141148.1"/>
    </source>
</evidence>
<proteinExistence type="predicted"/>
<gene>
    <name evidence="2" type="primary">SCAMP1</name>
</gene>
<dbReference type="Proteomes" id="UP000694863">
    <property type="component" value="Unplaced"/>
</dbReference>
<organism evidence="1 2">
    <name type="scientific">Echinops telfairi</name>
    <name type="common">Lesser hedgehog tenrec</name>
    <dbReference type="NCBI Taxonomy" id="9371"/>
    <lineage>
        <taxon>Eukaryota</taxon>
        <taxon>Metazoa</taxon>
        <taxon>Chordata</taxon>
        <taxon>Craniata</taxon>
        <taxon>Vertebrata</taxon>
        <taxon>Euteleostomi</taxon>
        <taxon>Mammalia</taxon>
        <taxon>Eutheria</taxon>
        <taxon>Afrotheria</taxon>
        <taxon>Tenrecidae</taxon>
        <taxon>Tenrecinae</taxon>
        <taxon>Echinops</taxon>
    </lineage>
</organism>
<evidence type="ECO:0000313" key="1">
    <source>
        <dbReference type="Proteomes" id="UP000694863"/>
    </source>
</evidence>
<keyword evidence="1" id="KW-1185">Reference proteome</keyword>
<reference evidence="2" key="1">
    <citation type="submission" date="2025-08" db="UniProtKB">
        <authorList>
            <consortium name="RefSeq"/>
        </authorList>
    </citation>
    <scope>IDENTIFICATION</scope>
</reference>
<sequence>MVDLTWLKDKLKEHALAQAELLKRQEELERKAAELDRREREMQNLSQHGRKNNWPPLPGNFPVGPCFYQDFSVDIPVEFQKTVKIMYYLWMFHAVTLFLNIFGCLAWFCVDGTRGVDFGLSILWFLLFTPCSFVCWYRPLYGAFRSDSSFRFFVFFFVYICQFAVHVLQAAGFHNWGNCQTWPMVHGLYRTTGASFEKAQQEFATGVMSNKTVQTAAANAASTAATSAAQNAFKGNQM</sequence>
<name>A0AC55CRQ7_ECHTE</name>